<dbReference type="Proteomes" id="UP000295453">
    <property type="component" value="Unassembled WGS sequence"/>
</dbReference>
<proteinExistence type="predicted"/>
<comment type="caution">
    <text evidence="1">The sequence shown here is derived from an EMBL/GenBank/DDBJ whole genome shotgun (WGS) entry which is preliminary data.</text>
</comment>
<protein>
    <submittedName>
        <fullName evidence="1">Uncharacterized protein</fullName>
    </submittedName>
</protein>
<accession>A0A4R1CD17</accession>
<gene>
    <name evidence="1" type="ORF">EPD65_08810</name>
</gene>
<evidence type="ECO:0000313" key="2">
    <source>
        <dbReference type="Proteomes" id="UP000295453"/>
    </source>
</evidence>
<dbReference type="EMBL" id="SJZJ01000012">
    <property type="protein sequence ID" value="TCJ28075.1"/>
    <property type="molecule type" value="Genomic_DNA"/>
</dbReference>
<organism evidence="1 2">
    <name type="scientific">Nocardioides jejuensis</name>
    <dbReference type="NCBI Taxonomy" id="2502782"/>
    <lineage>
        <taxon>Bacteria</taxon>
        <taxon>Bacillati</taxon>
        <taxon>Actinomycetota</taxon>
        <taxon>Actinomycetes</taxon>
        <taxon>Propionibacteriales</taxon>
        <taxon>Nocardioidaceae</taxon>
        <taxon>Nocardioides</taxon>
    </lineage>
</organism>
<dbReference type="OrthoDB" id="7580644at2"/>
<name>A0A4R1CD17_9ACTN</name>
<dbReference type="AlphaFoldDB" id="A0A4R1CD17"/>
<dbReference type="RefSeq" id="WP_131583243.1">
    <property type="nucleotide sequence ID" value="NZ_SJZJ01000012.1"/>
</dbReference>
<reference evidence="1 2" key="1">
    <citation type="submission" date="2019-03" db="EMBL/GenBank/DDBJ databases">
        <authorList>
            <person name="Kim M.K.M."/>
        </authorList>
    </citation>
    <scope>NUCLEOTIDE SEQUENCE [LARGE SCALE GENOMIC DNA]</scope>
    <source>
        <strain evidence="1 2">18JY15-6</strain>
    </source>
</reference>
<sequence>MSVSARDVASVAVGAALGKASAVAVRRVAPGSSTRLLALTLVPVALIYPAARRSAAGSGGAVLREAGGVLAMGAVVAAARRTTQPEVVTAAGWLAHAAFDAVHDAGPASRLPGWYPALCAGYDAGVAADLLARH</sequence>
<keyword evidence="2" id="KW-1185">Reference proteome</keyword>
<evidence type="ECO:0000313" key="1">
    <source>
        <dbReference type="EMBL" id="TCJ28075.1"/>
    </source>
</evidence>